<keyword evidence="4" id="KW-0472">Membrane</keyword>
<feature type="signal peptide" evidence="5">
    <location>
        <begin position="1"/>
        <end position="21"/>
    </location>
</feature>
<gene>
    <name evidence="6" type="ORF">AVDCRST_MAG87-2010</name>
</gene>
<evidence type="ECO:0000256" key="5">
    <source>
        <dbReference type="SAM" id="SignalP"/>
    </source>
</evidence>
<organism evidence="6">
    <name type="scientific">uncultured Thermomicrobiales bacterium</name>
    <dbReference type="NCBI Taxonomy" id="1645740"/>
    <lineage>
        <taxon>Bacteria</taxon>
        <taxon>Pseudomonadati</taxon>
        <taxon>Thermomicrobiota</taxon>
        <taxon>Thermomicrobia</taxon>
        <taxon>Thermomicrobiales</taxon>
        <taxon>environmental samples</taxon>
    </lineage>
</organism>
<name>A0A6J4V410_9BACT</name>
<evidence type="ECO:0000256" key="2">
    <source>
        <dbReference type="ARBA" id="ARBA00022692"/>
    </source>
</evidence>
<dbReference type="AlphaFoldDB" id="A0A6J4V410"/>
<dbReference type="InterPro" id="IPR007343">
    <property type="entry name" value="Uncharacterised_pept_Zn_put"/>
</dbReference>
<comment type="subcellular location">
    <subcellularLocation>
        <location evidence="1">Membrane</location>
        <topology evidence="1">Single-pass membrane protein</topology>
    </subcellularLocation>
</comment>
<protein>
    <recommendedName>
        <fullName evidence="7">YpfJ protein, zinc metalloprotease superfamily</fullName>
    </recommendedName>
</protein>
<proteinExistence type="predicted"/>
<evidence type="ECO:0000256" key="1">
    <source>
        <dbReference type="ARBA" id="ARBA00004167"/>
    </source>
</evidence>
<keyword evidence="2" id="KW-0812">Transmembrane</keyword>
<dbReference type="GO" id="GO:0016020">
    <property type="term" value="C:membrane"/>
    <property type="evidence" value="ECO:0007669"/>
    <property type="project" value="UniProtKB-SubCell"/>
</dbReference>
<evidence type="ECO:0000256" key="4">
    <source>
        <dbReference type="ARBA" id="ARBA00023136"/>
    </source>
</evidence>
<dbReference type="PANTHER" id="PTHR30168">
    <property type="entry name" value="PUTATIVE MEMBRANE PROTEIN YPFJ"/>
    <property type="match status" value="1"/>
</dbReference>
<keyword evidence="3" id="KW-1133">Transmembrane helix</keyword>
<dbReference type="PANTHER" id="PTHR30168:SF0">
    <property type="entry name" value="INNER MEMBRANE PROTEIN"/>
    <property type="match status" value="1"/>
</dbReference>
<evidence type="ECO:0008006" key="7">
    <source>
        <dbReference type="Google" id="ProtNLM"/>
    </source>
</evidence>
<accession>A0A6J4V410</accession>
<feature type="chain" id="PRO_5026724377" description="YpfJ protein, zinc metalloprotease superfamily" evidence="5">
    <location>
        <begin position="22"/>
        <end position="372"/>
    </location>
</feature>
<evidence type="ECO:0000313" key="6">
    <source>
        <dbReference type="EMBL" id="CAA9566605.1"/>
    </source>
</evidence>
<sequence>MVRRFCLFLCIILAASLPPLDTNRTLAAQSAGLSGDSADAAEAARAISVLEAEGDYDALYDLVHPDVVAEVPRWVVVGWYESEFAATPTAELTVTGVEFVTWEWGVTGQSYADTAAVSYEQPFFIDGTWTDIPGVVHLVEDEGEWGWFFGNDRASVDALLSTLAPPADLPAEPDEPVDVQSEFEDALDADVDEFWRSAFDDADAEYAPPAKIVGFDDVIGTGCGQADPEETAAFYCVRDGSIYYSEWFRFLVEDEFGDFAWVTVVAHEWAHHIQAEQGRYATEEPHDDGGYYVIQLELEADCLAGAYAGDADARGWLDDGDIDEALALTAQSGDAEDTRWNDPLAHGTGQQRVKAFSTGYADGLDGCKVELR</sequence>
<keyword evidence="5" id="KW-0732">Signal</keyword>
<dbReference type="Pfam" id="PF04228">
    <property type="entry name" value="Zn_peptidase"/>
    <property type="match status" value="1"/>
</dbReference>
<dbReference type="EMBL" id="CADCWJ010000455">
    <property type="protein sequence ID" value="CAA9566605.1"/>
    <property type="molecule type" value="Genomic_DNA"/>
</dbReference>
<evidence type="ECO:0000256" key="3">
    <source>
        <dbReference type="ARBA" id="ARBA00022989"/>
    </source>
</evidence>
<reference evidence="6" key="1">
    <citation type="submission" date="2020-02" db="EMBL/GenBank/DDBJ databases">
        <authorList>
            <person name="Meier V. D."/>
        </authorList>
    </citation>
    <scope>NUCLEOTIDE SEQUENCE</scope>
    <source>
        <strain evidence="6">AVDCRST_MAG87</strain>
    </source>
</reference>